<gene>
    <name evidence="2" type="ORF">B0T11DRAFT_133090</name>
</gene>
<feature type="chain" id="PRO_5035419748" evidence="1">
    <location>
        <begin position="19"/>
        <end position="60"/>
    </location>
</feature>
<evidence type="ECO:0000313" key="3">
    <source>
        <dbReference type="Proteomes" id="UP000813385"/>
    </source>
</evidence>
<keyword evidence="3" id="KW-1185">Reference proteome</keyword>
<sequence>MQFSVLAVFAVMASAVAASPNRLVPRQASTVPVGSPAMTDANGNVVAFDSTKVKAGVRRL</sequence>
<protein>
    <submittedName>
        <fullName evidence="2">Uncharacterized protein</fullName>
    </submittedName>
</protein>
<feature type="signal peptide" evidence="1">
    <location>
        <begin position="1"/>
        <end position="18"/>
    </location>
</feature>
<keyword evidence="1" id="KW-0732">Signal</keyword>
<reference evidence="2" key="1">
    <citation type="journal article" date="2021" name="Nat. Commun.">
        <title>Genetic determinants of endophytism in the Arabidopsis root mycobiome.</title>
        <authorList>
            <person name="Mesny F."/>
            <person name="Miyauchi S."/>
            <person name="Thiergart T."/>
            <person name="Pickel B."/>
            <person name="Atanasova L."/>
            <person name="Karlsson M."/>
            <person name="Huettel B."/>
            <person name="Barry K.W."/>
            <person name="Haridas S."/>
            <person name="Chen C."/>
            <person name="Bauer D."/>
            <person name="Andreopoulos W."/>
            <person name="Pangilinan J."/>
            <person name="LaButti K."/>
            <person name="Riley R."/>
            <person name="Lipzen A."/>
            <person name="Clum A."/>
            <person name="Drula E."/>
            <person name="Henrissat B."/>
            <person name="Kohler A."/>
            <person name="Grigoriev I.V."/>
            <person name="Martin F.M."/>
            <person name="Hacquard S."/>
        </authorList>
    </citation>
    <scope>NUCLEOTIDE SEQUENCE</scope>
    <source>
        <strain evidence="2">MPI-CAGE-AT-0016</strain>
    </source>
</reference>
<dbReference type="EMBL" id="JAGPXD010000006">
    <property type="protein sequence ID" value="KAH7349605.1"/>
    <property type="molecule type" value="Genomic_DNA"/>
</dbReference>
<dbReference type="AlphaFoldDB" id="A0A8K0T8Y2"/>
<evidence type="ECO:0000313" key="2">
    <source>
        <dbReference type="EMBL" id="KAH7349605.1"/>
    </source>
</evidence>
<organism evidence="2 3">
    <name type="scientific">Plectosphaerella cucumerina</name>
    <dbReference type="NCBI Taxonomy" id="40658"/>
    <lineage>
        <taxon>Eukaryota</taxon>
        <taxon>Fungi</taxon>
        <taxon>Dikarya</taxon>
        <taxon>Ascomycota</taxon>
        <taxon>Pezizomycotina</taxon>
        <taxon>Sordariomycetes</taxon>
        <taxon>Hypocreomycetidae</taxon>
        <taxon>Glomerellales</taxon>
        <taxon>Plectosphaerellaceae</taxon>
        <taxon>Plectosphaerella</taxon>
    </lineage>
</organism>
<comment type="caution">
    <text evidence="2">The sequence shown here is derived from an EMBL/GenBank/DDBJ whole genome shotgun (WGS) entry which is preliminary data.</text>
</comment>
<proteinExistence type="predicted"/>
<dbReference type="Proteomes" id="UP000813385">
    <property type="component" value="Unassembled WGS sequence"/>
</dbReference>
<accession>A0A8K0T8Y2</accession>
<dbReference type="OrthoDB" id="4835952at2759"/>
<name>A0A8K0T8Y2_9PEZI</name>
<evidence type="ECO:0000256" key="1">
    <source>
        <dbReference type="SAM" id="SignalP"/>
    </source>
</evidence>